<reference evidence="7 8" key="1">
    <citation type="submission" date="2016-10" db="EMBL/GenBank/DDBJ databases">
        <authorList>
            <person name="de Groot N.N."/>
        </authorList>
    </citation>
    <scope>NUCLEOTIDE SEQUENCE [LARGE SCALE GENOMIC DNA]</scope>
    <source>
        <strain evidence="7 8">DSM 19182</strain>
    </source>
</reference>
<dbReference type="EMBL" id="BJUX01000044">
    <property type="protein sequence ID" value="GEK90288.1"/>
    <property type="molecule type" value="Genomic_DNA"/>
</dbReference>
<dbReference type="InterPro" id="IPR000089">
    <property type="entry name" value="Biotin_lipoyl"/>
</dbReference>
<evidence type="ECO:0000256" key="4">
    <source>
        <dbReference type="PIRSR" id="PIRSR617453-50"/>
    </source>
</evidence>
<feature type="domain" description="Lipoyl-binding" evidence="5">
    <location>
        <begin position="23"/>
        <end position="105"/>
    </location>
</feature>
<dbReference type="InterPro" id="IPR003016">
    <property type="entry name" value="2-oxoA_DH_lipoyl-BS"/>
</dbReference>
<evidence type="ECO:0000259" key="5">
    <source>
        <dbReference type="PROSITE" id="PS50968"/>
    </source>
</evidence>
<sequence length="128" mass="14467">MTDTGKLFYTKEHEWVELVNDDYVRIGITEYAVEQLGDIVFVELPEVGTDLSEEDEFATVESVKSTSEIYAPVDGSVAKVNSGLEDEPEKMNESPYEEGWLIELQSKNAVDTSDLLDEKAYQDYLDTL</sequence>
<keyword evidence="2 3" id="KW-0450">Lipoyl</keyword>
<dbReference type="InterPro" id="IPR002930">
    <property type="entry name" value="GCV_H"/>
</dbReference>
<dbReference type="OrthoDB" id="9796712at2"/>
<dbReference type="InterPro" id="IPR017453">
    <property type="entry name" value="GCV_H_sub"/>
</dbReference>
<reference evidence="6 9" key="2">
    <citation type="submission" date="2019-07" db="EMBL/GenBank/DDBJ databases">
        <title>Whole genome shotgun sequence of Alkalibacterium putridalgicola NBRC 103243.</title>
        <authorList>
            <person name="Hosoyama A."/>
            <person name="Uohara A."/>
            <person name="Ohji S."/>
            <person name="Ichikawa N."/>
        </authorList>
    </citation>
    <scope>NUCLEOTIDE SEQUENCE [LARGE SCALE GENOMIC DNA]</scope>
    <source>
        <strain evidence="6 9">NBRC 103243</strain>
    </source>
</reference>
<dbReference type="Gene3D" id="2.40.50.100">
    <property type="match status" value="1"/>
</dbReference>
<dbReference type="STRING" id="426703.SAMN04488100_1524"/>
<gene>
    <name evidence="3" type="primary">gcvH</name>
    <name evidence="6" type="ORF">APU01nite_23270</name>
    <name evidence="7" type="ORF">SAMN04488100_1524</name>
</gene>
<evidence type="ECO:0000313" key="6">
    <source>
        <dbReference type="EMBL" id="GEK90288.1"/>
    </source>
</evidence>
<comment type="similarity">
    <text evidence="1 3">Belongs to the GcvH family.</text>
</comment>
<dbReference type="HAMAP" id="MF_00272">
    <property type="entry name" value="GcvH"/>
    <property type="match status" value="1"/>
</dbReference>
<evidence type="ECO:0000256" key="2">
    <source>
        <dbReference type="ARBA" id="ARBA00022823"/>
    </source>
</evidence>
<evidence type="ECO:0000256" key="1">
    <source>
        <dbReference type="ARBA" id="ARBA00009249"/>
    </source>
</evidence>
<dbReference type="GO" id="GO:0005960">
    <property type="term" value="C:glycine cleavage complex"/>
    <property type="evidence" value="ECO:0007669"/>
    <property type="project" value="InterPro"/>
</dbReference>
<keyword evidence="9" id="KW-1185">Reference proteome</keyword>
<dbReference type="GO" id="GO:0019464">
    <property type="term" value="P:glycine decarboxylation via glycine cleavage system"/>
    <property type="evidence" value="ECO:0007669"/>
    <property type="project" value="UniProtKB-UniRule"/>
</dbReference>
<dbReference type="SUPFAM" id="SSF51230">
    <property type="entry name" value="Single hybrid motif"/>
    <property type="match status" value="1"/>
</dbReference>
<dbReference type="RefSeq" id="WP_091490091.1">
    <property type="nucleotide sequence ID" value="NZ_BJUX01000044.1"/>
</dbReference>
<protein>
    <recommendedName>
        <fullName evidence="3">Glycine cleavage system H protein</fullName>
    </recommendedName>
</protein>
<dbReference type="NCBIfam" id="NF002270">
    <property type="entry name" value="PRK01202.1"/>
    <property type="match status" value="1"/>
</dbReference>
<dbReference type="CDD" id="cd06848">
    <property type="entry name" value="GCS_H"/>
    <property type="match status" value="1"/>
</dbReference>
<proteinExistence type="inferred from homology"/>
<dbReference type="PROSITE" id="PS00189">
    <property type="entry name" value="LIPOYL"/>
    <property type="match status" value="1"/>
</dbReference>
<comment type="subunit">
    <text evidence="3">The glycine cleavage system is composed of four proteins: P, T, L and H.</text>
</comment>
<comment type="cofactor">
    <cofactor evidence="3">
        <name>(R)-lipoate</name>
        <dbReference type="ChEBI" id="CHEBI:83088"/>
    </cofactor>
    <text evidence="3">Binds 1 lipoyl cofactor covalently.</text>
</comment>
<dbReference type="EMBL" id="FOBL01000052">
    <property type="protein sequence ID" value="SEM33132.1"/>
    <property type="molecule type" value="Genomic_DNA"/>
</dbReference>
<dbReference type="GO" id="GO:0005829">
    <property type="term" value="C:cytosol"/>
    <property type="evidence" value="ECO:0007669"/>
    <property type="project" value="TreeGrafter"/>
</dbReference>
<evidence type="ECO:0000256" key="3">
    <source>
        <dbReference type="HAMAP-Rule" id="MF_00272"/>
    </source>
</evidence>
<evidence type="ECO:0000313" key="8">
    <source>
        <dbReference type="Proteomes" id="UP000198548"/>
    </source>
</evidence>
<feature type="modified residue" description="N6-lipoyllysine" evidence="3 4">
    <location>
        <position position="64"/>
    </location>
</feature>
<dbReference type="Proteomes" id="UP000198548">
    <property type="component" value="Unassembled WGS sequence"/>
</dbReference>
<organism evidence="7 8">
    <name type="scientific">Alkalibacterium putridalgicola</name>
    <dbReference type="NCBI Taxonomy" id="426703"/>
    <lineage>
        <taxon>Bacteria</taxon>
        <taxon>Bacillati</taxon>
        <taxon>Bacillota</taxon>
        <taxon>Bacilli</taxon>
        <taxon>Lactobacillales</taxon>
        <taxon>Carnobacteriaceae</taxon>
        <taxon>Alkalibacterium</taxon>
    </lineage>
</organism>
<dbReference type="InterPro" id="IPR033753">
    <property type="entry name" value="GCV_H/Fam206"/>
</dbReference>
<dbReference type="PANTHER" id="PTHR11715:SF3">
    <property type="entry name" value="GLYCINE CLEAVAGE SYSTEM H PROTEIN-RELATED"/>
    <property type="match status" value="1"/>
</dbReference>
<name>A0A1H7XGV8_9LACT</name>
<dbReference type="AlphaFoldDB" id="A0A1H7XGV8"/>
<evidence type="ECO:0000313" key="7">
    <source>
        <dbReference type="EMBL" id="SEM33132.1"/>
    </source>
</evidence>
<dbReference type="GO" id="GO:0009249">
    <property type="term" value="P:protein lipoylation"/>
    <property type="evidence" value="ECO:0007669"/>
    <property type="project" value="TreeGrafter"/>
</dbReference>
<dbReference type="PROSITE" id="PS50968">
    <property type="entry name" value="BIOTINYL_LIPOYL"/>
    <property type="match status" value="1"/>
</dbReference>
<accession>A0A1H7XGV8</accession>
<comment type="function">
    <text evidence="3">The glycine cleavage system catalyzes the degradation of glycine. The H protein shuttles the methylamine group of glycine from the P protein to the T protein.</text>
</comment>
<dbReference type="NCBIfam" id="TIGR00527">
    <property type="entry name" value="gcvH"/>
    <property type="match status" value="1"/>
</dbReference>
<dbReference type="Proteomes" id="UP000321425">
    <property type="component" value="Unassembled WGS sequence"/>
</dbReference>
<dbReference type="Pfam" id="PF01597">
    <property type="entry name" value="GCV_H"/>
    <property type="match status" value="1"/>
</dbReference>
<dbReference type="InterPro" id="IPR011053">
    <property type="entry name" value="Single_hybrid_motif"/>
</dbReference>
<dbReference type="PANTHER" id="PTHR11715">
    <property type="entry name" value="GLYCINE CLEAVAGE SYSTEM H PROTEIN"/>
    <property type="match status" value="1"/>
</dbReference>
<evidence type="ECO:0000313" key="9">
    <source>
        <dbReference type="Proteomes" id="UP000321425"/>
    </source>
</evidence>